<dbReference type="InterPro" id="IPR000182">
    <property type="entry name" value="GNAT_dom"/>
</dbReference>
<dbReference type="OrthoDB" id="7069265at2"/>
<dbReference type="Proteomes" id="UP000184517">
    <property type="component" value="Unassembled WGS sequence"/>
</dbReference>
<evidence type="ECO:0000313" key="2">
    <source>
        <dbReference type="EMBL" id="SHG75277.1"/>
    </source>
</evidence>
<dbReference type="AlphaFoldDB" id="A0A1M5MDF6"/>
<gene>
    <name evidence="2" type="ORF">SAMN02745753_04443</name>
</gene>
<organism evidence="2 3">
    <name type="scientific">Marinomonas polaris DSM 16579</name>
    <dbReference type="NCBI Taxonomy" id="1122206"/>
    <lineage>
        <taxon>Bacteria</taxon>
        <taxon>Pseudomonadati</taxon>
        <taxon>Pseudomonadota</taxon>
        <taxon>Gammaproteobacteria</taxon>
        <taxon>Oceanospirillales</taxon>
        <taxon>Oceanospirillaceae</taxon>
        <taxon>Marinomonas</taxon>
    </lineage>
</organism>
<name>A0A1M5MDF6_9GAMM</name>
<dbReference type="PROSITE" id="PS51186">
    <property type="entry name" value="GNAT"/>
    <property type="match status" value="1"/>
</dbReference>
<sequence length="188" mass="21526">MLVNKVDALNREELLEIVKIHKVYYPSGHMTKLFSDELLFSYYQLISDCAQDILIVKDNGGSIIGFAFLGNSFGAVMKNLILRNKIRMAFFCAKNFKYVISFFLDRFGCGSRGFNSSSDVRLISIVVNTDFRKGIGFNILEFIKTQLYPNLIVGLSVKTSNIHAVNFYIRNGFFVEKIIRDKIFMVSR</sequence>
<reference evidence="3" key="1">
    <citation type="submission" date="2016-11" db="EMBL/GenBank/DDBJ databases">
        <authorList>
            <person name="Varghese N."/>
            <person name="Submissions S."/>
        </authorList>
    </citation>
    <scope>NUCLEOTIDE SEQUENCE [LARGE SCALE GENOMIC DNA]</scope>
    <source>
        <strain evidence="3">DSM 16579</strain>
    </source>
</reference>
<dbReference type="GO" id="GO:0016747">
    <property type="term" value="F:acyltransferase activity, transferring groups other than amino-acyl groups"/>
    <property type="evidence" value="ECO:0007669"/>
    <property type="project" value="InterPro"/>
</dbReference>
<dbReference type="RefSeq" id="WP_072842190.1">
    <property type="nucleotide sequence ID" value="NZ_FQVF01000029.1"/>
</dbReference>
<dbReference type="Pfam" id="PF00583">
    <property type="entry name" value="Acetyltransf_1"/>
    <property type="match status" value="1"/>
</dbReference>
<dbReference type="SUPFAM" id="SSF55729">
    <property type="entry name" value="Acyl-CoA N-acyltransferases (Nat)"/>
    <property type="match status" value="1"/>
</dbReference>
<keyword evidence="3" id="KW-1185">Reference proteome</keyword>
<dbReference type="EMBL" id="FQVF01000029">
    <property type="protein sequence ID" value="SHG75277.1"/>
    <property type="molecule type" value="Genomic_DNA"/>
</dbReference>
<protein>
    <recommendedName>
        <fullName evidence="1">N-acetyltransferase domain-containing protein</fullName>
    </recommendedName>
</protein>
<dbReference type="InterPro" id="IPR016181">
    <property type="entry name" value="Acyl_CoA_acyltransferase"/>
</dbReference>
<dbReference type="Gene3D" id="3.40.630.30">
    <property type="match status" value="1"/>
</dbReference>
<accession>A0A1M5MDF6</accession>
<evidence type="ECO:0000259" key="1">
    <source>
        <dbReference type="PROSITE" id="PS51186"/>
    </source>
</evidence>
<proteinExistence type="predicted"/>
<evidence type="ECO:0000313" key="3">
    <source>
        <dbReference type="Proteomes" id="UP000184517"/>
    </source>
</evidence>
<dbReference type="STRING" id="1122206.SAMN02745753_04443"/>
<feature type="domain" description="N-acetyltransferase" evidence="1">
    <location>
        <begin position="4"/>
        <end position="188"/>
    </location>
</feature>